<dbReference type="PROSITE" id="PS00036">
    <property type="entry name" value="BZIP_BASIC"/>
    <property type="match status" value="1"/>
</dbReference>
<feature type="region of interest" description="Disordered" evidence="2">
    <location>
        <begin position="116"/>
        <end position="159"/>
    </location>
</feature>
<feature type="region of interest" description="Disordered" evidence="2">
    <location>
        <begin position="320"/>
        <end position="364"/>
    </location>
</feature>
<evidence type="ECO:0000256" key="2">
    <source>
        <dbReference type="SAM" id="MobiDB-lite"/>
    </source>
</evidence>
<feature type="domain" description="BZIP" evidence="3">
    <location>
        <begin position="355"/>
        <end position="369"/>
    </location>
</feature>
<dbReference type="EMBL" id="MCOG01000415">
    <property type="protein sequence ID" value="ORY08881.1"/>
    <property type="molecule type" value="Genomic_DNA"/>
</dbReference>
<dbReference type="SUPFAM" id="SSF57959">
    <property type="entry name" value="Leucine zipper domain"/>
    <property type="match status" value="1"/>
</dbReference>
<name>A0A1Y1ZF56_9FUNG</name>
<keyword evidence="1" id="KW-0175">Coiled coil</keyword>
<dbReference type="Pfam" id="PF07716">
    <property type="entry name" value="bZIP_2"/>
    <property type="match status" value="1"/>
</dbReference>
<evidence type="ECO:0000313" key="4">
    <source>
        <dbReference type="EMBL" id="ORY08881.1"/>
    </source>
</evidence>
<dbReference type="Proteomes" id="UP000193920">
    <property type="component" value="Unassembled WGS sequence"/>
</dbReference>
<dbReference type="Gene3D" id="1.20.5.170">
    <property type="match status" value="1"/>
</dbReference>
<dbReference type="GO" id="GO:0003700">
    <property type="term" value="F:DNA-binding transcription factor activity"/>
    <property type="evidence" value="ECO:0007669"/>
    <property type="project" value="InterPro"/>
</dbReference>
<evidence type="ECO:0000259" key="3">
    <source>
        <dbReference type="PROSITE" id="PS00036"/>
    </source>
</evidence>
<sequence length="520" mass="59222">MDNNNYSISVSDNTNTNKFLLSNGNNFIDNNKHDQIMNYLNNSSKYYNSNQNVNSTTQSTILDTTSYQNNNVNNNSNNNNNNSLYLSSNSIEDHELDLWLREFTMDNFPLNTNNIQNINRNNDDNNNNNSNNNNSQINNNSNDNNIIDNQYNSDNNNLVNHNRNFVETAAQDKYLKIRKLKNLAIEDRAKKNEEMNNYTPNLSLLNNSFNIMDDNNNNASNTYNNKTFLNEASSSSSKFSVTDTMDIYKSNSAYPYSDGYKQVSNLHQFLMNERINENQQQTQYSNNNYTASEFIINKKDNIFDSFNMVNSNGDKGLPFMTESNSSISKSSEFDNSKGNGSKGKELTVEEKLNDKRKRNNAASARFRAKKKLKEQMTDLTAKEMTQKAQTLEIKVKEMELEIKWLRSLVTKNMESKTLKEVYEENGYLFINESDSSQNSQPYVNGNKLVSITDSVKSYTKCCCNIDKSKGGTCGKNGTIGHCKCGGIGYCLMNVNMNKNKKIIKPKISANQYSLLTKSTA</sequence>
<evidence type="ECO:0000313" key="5">
    <source>
        <dbReference type="Proteomes" id="UP000193920"/>
    </source>
</evidence>
<accession>A0A1Y1ZF56</accession>
<feature type="coiled-coil region" evidence="1">
    <location>
        <begin position="369"/>
        <end position="408"/>
    </location>
</feature>
<keyword evidence="5" id="KW-1185">Reference proteome</keyword>
<dbReference type="STRING" id="1754190.A0A1Y1ZF56"/>
<dbReference type="InterPro" id="IPR004827">
    <property type="entry name" value="bZIP"/>
</dbReference>
<dbReference type="AlphaFoldDB" id="A0A1Y1ZF56"/>
<dbReference type="InterPro" id="IPR046347">
    <property type="entry name" value="bZIP_sf"/>
</dbReference>
<feature type="compositionally biased region" description="Basic and acidic residues" evidence="2">
    <location>
        <begin position="342"/>
        <end position="353"/>
    </location>
</feature>
<reference evidence="4 5" key="1">
    <citation type="submission" date="2016-08" db="EMBL/GenBank/DDBJ databases">
        <title>A Parts List for Fungal Cellulosomes Revealed by Comparative Genomics.</title>
        <authorList>
            <consortium name="DOE Joint Genome Institute"/>
            <person name="Haitjema C.H."/>
            <person name="Gilmore S.P."/>
            <person name="Henske J.K."/>
            <person name="Solomon K.V."/>
            <person name="De Groot R."/>
            <person name="Kuo A."/>
            <person name="Mondo S.J."/>
            <person name="Salamov A.A."/>
            <person name="Labutti K."/>
            <person name="Zhao Z."/>
            <person name="Chiniquy J."/>
            <person name="Barry K."/>
            <person name="Brewer H.M."/>
            <person name="Purvine S.O."/>
            <person name="Wright A.T."/>
            <person name="Boxma B."/>
            <person name="Van Alen T."/>
            <person name="Hackstein J.H."/>
            <person name="Baker S.E."/>
            <person name="Grigoriev I.V."/>
            <person name="O'Malley M.A."/>
        </authorList>
    </citation>
    <scope>NUCLEOTIDE SEQUENCE [LARGE SCALE GENOMIC DNA]</scope>
    <source>
        <strain evidence="4 5">G1</strain>
    </source>
</reference>
<proteinExistence type="predicted"/>
<protein>
    <recommendedName>
        <fullName evidence="3">BZIP domain-containing protein</fullName>
    </recommendedName>
</protein>
<dbReference type="CDD" id="cd14705">
    <property type="entry name" value="bZIP_Zip1"/>
    <property type="match status" value="1"/>
</dbReference>
<evidence type="ECO:0000256" key="1">
    <source>
        <dbReference type="SAM" id="Coils"/>
    </source>
</evidence>
<comment type="caution">
    <text evidence="4">The sequence shown here is derived from an EMBL/GenBank/DDBJ whole genome shotgun (WGS) entry which is preliminary data.</text>
</comment>
<organism evidence="4 5">
    <name type="scientific">Neocallimastix californiae</name>
    <dbReference type="NCBI Taxonomy" id="1754190"/>
    <lineage>
        <taxon>Eukaryota</taxon>
        <taxon>Fungi</taxon>
        <taxon>Fungi incertae sedis</taxon>
        <taxon>Chytridiomycota</taxon>
        <taxon>Chytridiomycota incertae sedis</taxon>
        <taxon>Neocallimastigomycetes</taxon>
        <taxon>Neocallimastigales</taxon>
        <taxon>Neocallimastigaceae</taxon>
        <taxon>Neocallimastix</taxon>
    </lineage>
</organism>
<gene>
    <name evidence="4" type="ORF">LY90DRAFT_465427</name>
</gene>
<dbReference type="OrthoDB" id="1939598at2759"/>